<sequence length="412" mass="45970">MTRHSQDHSASVQLKQMLNPNAIQRMDEEEELLQGKFLTVQKKGLEEEELMQGKFEHSSMENDTGLPDNLKSGIENLSGFSMDDVKVHRNSDEPAKVQAHAFAQGTNIHLAPGQEKHLPHEAWHVVQQKQGRVKPTFQMKGQVNVNDDPGLETEADVMGAKAIKAMQQKDVETTLTSSALAASRQLKEKASSPLVQRNSDSVYQLQTRIYYAPPNNRAGNSVINRANHKRNLHNSTQRDLAAYHSGYINYVQAANLGTGICNHHVSYAAIANAVLDEIYTNTPNQNLDEAVAWINNTYNTNLQGQRNYHNGVFGFTFGGFPAANIPNLGGFGGAQYDEFTVEQEIDDIIFNLANDPQNLFYWPASTGGDPDRPTGMNNNNPLPNYNVTRQVLRGRLNQYRNYLRNTLGLNIP</sequence>
<accession>A0A399T9M0</accession>
<evidence type="ECO:0000259" key="2">
    <source>
        <dbReference type="Pfam" id="PF13699"/>
    </source>
</evidence>
<protein>
    <submittedName>
        <fullName evidence="3">DUF4157 domain-containing protein</fullName>
    </submittedName>
</protein>
<gene>
    <name evidence="3" type="ORF">D1614_00690</name>
</gene>
<evidence type="ECO:0000313" key="4">
    <source>
        <dbReference type="Proteomes" id="UP000265926"/>
    </source>
</evidence>
<evidence type="ECO:0000256" key="1">
    <source>
        <dbReference type="SAM" id="MobiDB-lite"/>
    </source>
</evidence>
<proteinExistence type="predicted"/>
<dbReference type="OrthoDB" id="292792at2"/>
<reference evidence="3 4" key="1">
    <citation type="submission" date="2018-08" db="EMBL/GenBank/DDBJ databases">
        <title>Pallidiluteibacterium maritimus gen. nov., sp. nov., isolated from coastal sediment.</title>
        <authorList>
            <person name="Zhou L.Y."/>
        </authorList>
    </citation>
    <scope>NUCLEOTIDE SEQUENCE [LARGE SCALE GENOMIC DNA]</scope>
    <source>
        <strain evidence="3 4">XSD2</strain>
    </source>
</reference>
<evidence type="ECO:0000313" key="3">
    <source>
        <dbReference type="EMBL" id="RIJ50871.1"/>
    </source>
</evidence>
<keyword evidence="4" id="KW-1185">Reference proteome</keyword>
<dbReference type="Proteomes" id="UP000265926">
    <property type="component" value="Unassembled WGS sequence"/>
</dbReference>
<comment type="caution">
    <text evidence="3">The sequence shown here is derived from an EMBL/GenBank/DDBJ whole genome shotgun (WGS) entry which is preliminary data.</text>
</comment>
<feature type="domain" description="eCIS core" evidence="2">
    <location>
        <begin position="66"/>
        <end position="131"/>
    </location>
</feature>
<name>A0A399T9M0_9BACT</name>
<dbReference type="InterPro" id="IPR025295">
    <property type="entry name" value="eCIS_core_dom"/>
</dbReference>
<dbReference type="Pfam" id="PF13699">
    <property type="entry name" value="eCIS_core"/>
    <property type="match status" value="1"/>
</dbReference>
<dbReference type="EMBL" id="QWGR01000001">
    <property type="protein sequence ID" value="RIJ50871.1"/>
    <property type="molecule type" value="Genomic_DNA"/>
</dbReference>
<feature type="region of interest" description="Disordered" evidence="1">
    <location>
        <begin position="366"/>
        <end position="385"/>
    </location>
</feature>
<organism evidence="3 4">
    <name type="scientific">Maribellus luteus</name>
    <dbReference type="NCBI Taxonomy" id="2305463"/>
    <lineage>
        <taxon>Bacteria</taxon>
        <taxon>Pseudomonadati</taxon>
        <taxon>Bacteroidota</taxon>
        <taxon>Bacteroidia</taxon>
        <taxon>Marinilabiliales</taxon>
        <taxon>Prolixibacteraceae</taxon>
        <taxon>Maribellus</taxon>
    </lineage>
</organism>
<dbReference type="AlphaFoldDB" id="A0A399T9M0"/>